<dbReference type="GO" id="GO:0015031">
    <property type="term" value="P:protein transport"/>
    <property type="evidence" value="ECO:0007669"/>
    <property type="project" value="UniProtKB-KW"/>
</dbReference>
<keyword evidence="2 4" id="KW-0813">Transport</keyword>
<feature type="region of interest" description="Disordered" evidence="5">
    <location>
        <begin position="780"/>
        <end position="801"/>
    </location>
</feature>
<dbReference type="InterPro" id="IPR039481">
    <property type="entry name" value="EXOC2/Sec5_N_dom"/>
</dbReference>
<evidence type="ECO:0000313" key="8">
    <source>
        <dbReference type="Proteomes" id="UP000796880"/>
    </source>
</evidence>
<evidence type="ECO:0000259" key="6">
    <source>
        <dbReference type="Pfam" id="PF15469"/>
    </source>
</evidence>
<feature type="compositionally biased region" description="Low complexity" evidence="5">
    <location>
        <begin position="50"/>
        <end position="62"/>
    </location>
</feature>
<organism evidence="7 8">
    <name type="scientific">Rhamnella rubrinervis</name>
    <dbReference type="NCBI Taxonomy" id="2594499"/>
    <lineage>
        <taxon>Eukaryota</taxon>
        <taxon>Viridiplantae</taxon>
        <taxon>Streptophyta</taxon>
        <taxon>Embryophyta</taxon>
        <taxon>Tracheophyta</taxon>
        <taxon>Spermatophyta</taxon>
        <taxon>Magnoliopsida</taxon>
        <taxon>eudicotyledons</taxon>
        <taxon>Gunneridae</taxon>
        <taxon>Pentapetalae</taxon>
        <taxon>rosids</taxon>
        <taxon>fabids</taxon>
        <taxon>Rosales</taxon>
        <taxon>Rhamnaceae</taxon>
        <taxon>rhamnoid group</taxon>
        <taxon>Rhamneae</taxon>
        <taxon>Rhamnella</taxon>
    </lineage>
</organism>
<feature type="region of interest" description="Disordered" evidence="5">
    <location>
        <begin position="1005"/>
        <end position="1028"/>
    </location>
</feature>
<reference evidence="7" key="1">
    <citation type="submission" date="2020-03" db="EMBL/GenBank/DDBJ databases">
        <title>A high-quality chromosome-level genome assembly of a woody plant with both climbing and erect habits, Rhamnella rubrinervis.</title>
        <authorList>
            <person name="Lu Z."/>
            <person name="Yang Y."/>
            <person name="Zhu X."/>
            <person name="Sun Y."/>
        </authorList>
    </citation>
    <scope>NUCLEOTIDE SEQUENCE</scope>
    <source>
        <strain evidence="7">BYM</strain>
        <tissue evidence="7">Leaf</tissue>
    </source>
</reference>
<evidence type="ECO:0000256" key="5">
    <source>
        <dbReference type="SAM" id="MobiDB-lite"/>
    </source>
</evidence>
<dbReference type="InterPro" id="IPR016159">
    <property type="entry name" value="Cullin_repeat-like_dom_sf"/>
</dbReference>
<dbReference type="GO" id="GO:0006893">
    <property type="term" value="P:Golgi to plasma membrane transport"/>
    <property type="evidence" value="ECO:0007669"/>
    <property type="project" value="UniProtKB-UniRule"/>
</dbReference>
<dbReference type="GO" id="GO:0000145">
    <property type="term" value="C:exocyst"/>
    <property type="evidence" value="ECO:0007669"/>
    <property type="project" value="UniProtKB-UniRule"/>
</dbReference>
<keyword evidence="4" id="KW-0653">Protein transport</keyword>
<comment type="subunit">
    <text evidence="4">Component of the exocyst complex.</text>
</comment>
<proteinExistence type="inferred from homology"/>
<protein>
    <recommendedName>
        <fullName evidence="4">Exocyst complex component SEC5</fullName>
    </recommendedName>
</protein>
<dbReference type="Proteomes" id="UP000796880">
    <property type="component" value="Unassembled WGS sequence"/>
</dbReference>
<keyword evidence="8" id="KW-1185">Reference proteome</keyword>
<evidence type="ECO:0000256" key="1">
    <source>
        <dbReference type="ARBA" id="ARBA00010578"/>
    </source>
</evidence>
<dbReference type="SUPFAM" id="SSF74788">
    <property type="entry name" value="Cullin repeat-like"/>
    <property type="match status" value="1"/>
</dbReference>
<feature type="compositionally biased region" description="Acidic residues" evidence="5">
    <location>
        <begin position="1"/>
        <end position="12"/>
    </location>
</feature>
<feature type="compositionally biased region" description="Polar residues" evidence="5">
    <location>
        <begin position="1090"/>
        <end position="1107"/>
    </location>
</feature>
<comment type="caution">
    <text evidence="7">The sequence shown here is derived from an EMBL/GenBank/DDBJ whole genome shotgun (WGS) entry which is preliminary data.</text>
</comment>
<dbReference type="OrthoDB" id="26242at2759"/>
<feature type="domain" description="Exocyst complex component EXOC2/Sec5 N-terminal" evidence="6">
    <location>
        <begin position="197"/>
        <end position="1065"/>
    </location>
</feature>
<accession>A0A8K0H411</accession>
<dbReference type="EMBL" id="VOIH02000005">
    <property type="protein sequence ID" value="KAF3445382.1"/>
    <property type="molecule type" value="Genomic_DNA"/>
</dbReference>
<dbReference type="AlphaFoldDB" id="A0A8K0H411"/>
<sequence length="1113" mass="125024">MSSDDDLDEDELLQMALKEQSQRDLNYHQKPHSNNSRKPVANYVQPPTQPRKTAAAAASPARNNLHAKKPSQGSSRRMVNDDDDDDSEVEMLSISSGDEDSTSKEHHRGASMGGFRGRAGTSGRVGGAGKDDDSVWDGDEPDCWKRVDEAELARRVRDMRESRTAPVAQKFEKKVSVIGRKGLNNLQSFPRGMECIDPLGLGIIDNKSLRLITDASESSPSKNDKDYLDNNLREKLLYFSEKFDAKLFLARIHQETGAADLEAGALALKSDLKGRTQQRKQLVKDNFDCFVSCKTTIDDIESKLKRIEDDPEGSGTSHLFTCIEGVSSLANRAFQPLFERQAQAEKIRSVQGMLQRFRTLFNLPSTIRGSISKGEYDLAVREYKKAKSIALPSHVGILKRVLEEVEKVMHEFKGMLYKSMEDPQIDLTNLENTVRLLLELDPESDPVWHYLNIQNHRIRGLLEKCTLDHESRMETLHNEIRERALSDARWRQIQEDLNQSSDVSSSLSPGNNHLLLDSQPVDLTGEEVDALRGKYIRRLTAVLIHHIPAFWKVALSVFSGKFAKASQVSTESNANTSANKVEEKVGDGKYSSHSLDEVAGMIRTTISAYEVKVQNTFRDLEESNILQSYMSDAIKEINKACQAFEVKESAPPIAVTALRALHSEITKIYILRLCSWMHASTEEILKDETWIPVSTIERNKSPYPISFLPLAFRSVMASAMDQITLMIQTLRIEASKSEDIFVQLQETQEAIRLAFLNCYLDFAGHLERIGSDLVHNRSSKESSQLQNGYSHELDEKSSTDLPGSVVDPHQQLLIVLSNIGYCKDELSYELYNKYKHIWLQSRERDEEDSDIQDLVMSFSGLEEKVLEQYTFAKANLIRSAAANYLLDSGVQWGSAPAVKGVRDATVELLHTLVAVHAEVFSGAKPLLDKTLGILVEGLIDTFLSLFHENKTKDLRLLDANGFCQLMLELEYFETILNPYFTHDARESLKSLQGVLLEKATETLSEAVENPGHHRRSTRGSEDALAEERQQGLMVSPDDLIALAQQCSSELLQTELERTRINTACFVESILLDLVPEPAKAAYTSFRGSIDSPTKNYRGSQATGSSSFSRHRRR</sequence>
<feature type="region of interest" description="Disordered" evidence="5">
    <location>
        <begin position="1"/>
        <end position="137"/>
    </location>
</feature>
<feature type="region of interest" description="Disordered" evidence="5">
    <location>
        <begin position="1086"/>
        <end position="1113"/>
    </location>
</feature>
<dbReference type="PANTHER" id="PTHR13043">
    <property type="entry name" value="EXOCYST COMPLEX COMPONENT SEC5"/>
    <property type="match status" value="1"/>
</dbReference>
<dbReference type="Pfam" id="PF15469">
    <property type="entry name" value="Sec5"/>
    <property type="match status" value="1"/>
</dbReference>
<dbReference type="InterPro" id="IPR029175">
    <property type="entry name" value="EXOC2/Sec5"/>
</dbReference>
<dbReference type="PANTHER" id="PTHR13043:SF1">
    <property type="entry name" value="EXOCYST COMPLEX COMPONENT 2"/>
    <property type="match status" value="1"/>
</dbReference>
<dbReference type="GO" id="GO:0006887">
    <property type="term" value="P:exocytosis"/>
    <property type="evidence" value="ECO:0007669"/>
    <property type="project" value="UniProtKB-KW"/>
</dbReference>
<name>A0A8K0H411_9ROSA</name>
<keyword evidence="3 4" id="KW-0268">Exocytosis</keyword>
<evidence type="ECO:0000256" key="3">
    <source>
        <dbReference type="ARBA" id="ARBA00022483"/>
    </source>
</evidence>
<evidence type="ECO:0000313" key="7">
    <source>
        <dbReference type="EMBL" id="KAF3445382.1"/>
    </source>
</evidence>
<gene>
    <name evidence="7" type="ORF">FNV43_RR10558</name>
</gene>
<evidence type="ECO:0000256" key="2">
    <source>
        <dbReference type="ARBA" id="ARBA00022448"/>
    </source>
</evidence>
<comment type="function">
    <text evidence="4">Component of the exocyst complex involved in the docking of exocytic vesicles with fusion sites on the plasma membrane.</text>
</comment>
<feature type="compositionally biased region" description="Basic and acidic residues" evidence="5">
    <location>
        <begin position="1018"/>
        <end position="1028"/>
    </location>
</feature>
<comment type="similarity">
    <text evidence="1 4">Belongs to the SEC5 family.</text>
</comment>
<evidence type="ECO:0000256" key="4">
    <source>
        <dbReference type="RuleBase" id="RU365069"/>
    </source>
</evidence>